<proteinExistence type="predicted"/>
<dbReference type="SUPFAM" id="SSF52540">
    <property type="entry name" value="P-loop containing nucleoside triphosphate hydrolases"/>
    <property type="match status" value="1"/>
</dbReference>
<dbReference type="InterPro" id="IPR041664">
    <property type="entry name" value="AAA_16"/>
</dbReference>
<dbReference type="PROSITE" id="PS50125">
    <property type="entry name" value="GUANYLATE_CYCLASE_2"/>
    <property type="match status" value="1"/>
</dbReference>
<dbReference type="EMBL" id="JBBKZV010000036">
    <property type="protein sequence ID" value="MEJ8826553.1"/>
    <property type="molecule type" value="Genomic_DNA"/>
</dbReference>
<gene>
    <name evidence="6" type="ORF">WKW80_31790</name>
</gene>
<dbReference type="Gene3D" id="3.30.70.1230">
    <property type="entry name" value="Nucleotide cyclase"/>
    <property type="match status" value="1"/>
</dbReference>
<dbReference type="InterPro" id="IPR013761">
    <property type="entry name" value="SAM/pointed_sf"/>
</dbReference>
<dbReference type="Proteomes" id="UP001363010">
    <property type="component" value="Unassembled WGS sequence"/>
</dbReference>
<dbReference type="SMART" id="SM00044">
    <property type="entry name" value="CYCc"/>
    <property type="match status" value="1"/>
</dbReference>
<dbReference type="CDD" id="cd09487">
    <property type="entry name" value="SAM_superfamily"/>
    <property type="match status" value="1"/>
</dbReference>
<dbReference type="Gene3D" id="1.10.150.50">
    <property type="entry name" value="Transcription Factor, Ets-1"/>
    <property type="match status" value="1"/>
</dbReference>
<evidence type="ECO:0000256" key="1">
    <source>
        <dbReference type="ARBA" id="ARBA00022741"/>
    </source>
</evidence>
<accession>A0ABU8W9D0</accession>
<dbReference type="SMART" id="SM00454">
    <property type="entry name" value="SAM"/>
    <property type="match status" value="1"/>
</dbReference>
<reference evidence="6 7" key="1">
    <citation type="submission" date="2024-03" db="EMBL/GenBank/DDBJ databases">
        <title>Novel species of the genus Variovorax.</title>
        <authorList>
            <person name="Liu Q."/>
            <person name="Xin Y.-H."/>
        </authorList>
    </citation>
    <scope>NUCLEOTIDE SEQUENCE [LARGE SCALE GENOMIC DNA]</scope>
    <source>
        <strain evidence="6 7">KACC 18501</strain>
    </source>
</reference>
<dbReference type="InterPro" id="IPR001054">
    <property type="entry name" value="A/G_cyclase"/>
</dbReference>
<dbReference type="SUPFAM" id="SSF47769">
    <property type="entry name" value="SAM/Pointed domain"/>
    <property type="match status" value="1"/>
</dbReference>
<evidence type="ECO:0000313" key="6">
    <source>
        <dbReference type="EMBL" id="MEJ8826553.1"/>
    </source>
</evidence>
<dbReference type="PROSITE" id="PS50105">
    <property type="entry name" value="SAM_DOMAIN"/>
    <property type="match status" value="1"/>
</dbReference>
<organism evidence="6 7">
    <name type="scientific">Variovorax humicola</name>
    <dbReference type="NCBI Taxonomy" id="1769758"/>
    <lineage>
        <taxon>Bacteria</taxon>
        <taxon>Pseudomonadati</taxon>
        <taxon>Pseudomonadota</taxon>
        <taxon>Betaproteobacteria</taxon>
        <taxon>Burkholderiales</taxon>
        <taxon>Comamonadaceae</taxon>
        <taxon>Variovorax</taxon>
    </lineage>
</organism>
<evidence type="ECO:0000259" key="4">
    <source>
        <dbReference type="PROSITE" id="PS50105"/>
    </source>
</evidence>
<protein>
    <submittedName>
        <fullName evidence="6">Adenylate/guanylate cyclase domain-containing protein</fullName>
    </submittedName>
</protein>
<dbReference type="CDD" id="cd07302">
    <property type="entry name" value="CHD"/>
    <property type="match status" value="1"/>
</dbReference>
<dbReference type="SUPFAM" id="SSF55073">
    <property type="entry name" value="Nucleotide cyclase"/>
    <property type="match status" value="1"/>
</dbReference>
<keyword evidence="7" id="KW-1185">Reference proteome</keyword>
<evidence type="ECO:0000256" key="2">
    <source>
        <dbReference type="ARBA" id="ARBA00022840"/>
    </source>
</evidence>
<dbReference type="PANTHER" id="PTHR16305:SF28">
    <property type="entry name" value="GUANYLATE CYCLASE DOMAIN-CONTAINING PROTEIN"/>
    <property type="match status" value="1"/>
</dbReference>
<evidence type="ECO:0000256" key="3">
    <source>
        <dbReference type="SAM" id="Coils"/>
    </source>
</evidence>
<keyword evidence="1" id="KW-0547">Nucleotide-binding</keyword>
<keyword evidence="3" id="KW-0175">Coiled coil</keyword>
<dbReference type="Pfam" id="PF00211">
    <property type="entry name" value="Guanylate_cyc"/>
    <property type="match status" value="1"/>
</dbReference>
<keyword evidence="2" id="KW-0067">ATP-binding</keyword>
<sequence length="1060" mass="115327">MSDISSWLQGLGLERYCEVFASNDIDVAVVPDLTEQDLERLGLSLGHRRKLLAAASKLRQTAAMPAGPVAPAAPAKEVERRQVTVVFTDLVGSTAIASQLDPEDLDQLLSRYRDACARVIESFDGHIAQYLGDGVLAYFGYPRAQEQATERAIRSALGIVMAVARLQRPDGQALQARVGVATGLVVGHASADGREQTVVGDTPNLAARLQALAAPGSVLVSPMTRQLSGDFFEYVSAGEHALKGFDKPVPVWKVVRERRVESRFAASRGRLAGPIVAREREQVFLLDSWQRAVQGNGHLVLLGGDAGMGKSRLIEALAERVRDTPHRLLRCQCSPYHRNSALYPLTQLLRHEAAIQPEHAIEENLSKLEALLTRVGRTSRRDLLLIAELLDLPTPDRVSPMEMTTAQRNMEILAILEDFVLATPDDVPVLLLLEDAHWSDPTTQILVERLLSRIGSCRVLALVSHRPEFRKPWGEHMNATAISCKPLGHDQSAAVARRAAGTWPIDEALVRQIVQRSDGVPLYVEELTKAVIDMQAAHTVVVPSTLQDSLMSRLDRLGEAEDIALVASVIGRHFSYPLLAAIAGVQEASLRAGLDRLIGAGLVFATEDLQQGGYSFNHSLVQEAAYQSLSRSRRQALHLGIAELLASQQNTAAASAPEIVAHHFDRAAQPERSCAYWMLAAETSGRRSAHAEAIANLNAALAQAEQITDAAARARCTIEAQLKLGATFNIQAGPLSHDMAAVLAQAYALAKEANSERQLFQATWGLYITKANSRQFDDARVLGEELLEISRKLGDDDLQMEGLHHRWGFWYFTGQTGKMLEVTREGIHRYDSQRHHSLSHVYAGHDPGVCAHCCTAIGLGLAGLAQDATASLDAALALAESVQHPFSLTFALGNGSVAMQLAGDIEACQNMAGREMQVAKKYDLPLQHGLGQFMFGLARTQQDDIAAGLAMMEANYDTALRHSFLGVYPYLCMVEALRRAGRGKEALALVTRTFDTLISPEVGIYVSELWRLRAELALADSAANAALAEGWLRTAVRIASEQGATVYRTRAESALAQLVN</sequence>
<feature type="coiled-coil region" evidence="3">
    <location>
        <begin position="687"/>
        <end position="714"/>
    </location>
</feature>
<name>A0ABU8W9D0_9BURK</name>
<comment type="caution">
    <text evidence="6">The sequence shown here is derived from an EMBL/GenBank/DDBJ whole genome shotgun (WGS) entry which is preliminary data.</text>
</comment>
<dbReference type="InterPro" id="IPR001660">
    <property type="entry name" value="SAM"/>
</dbReference>
<dbReference type="PANTHER" id="PTHR16305">
    <property type="entry name" value="TESTICULAR SOLUBLE ADENYLYL CYCLASE"/>
    <property type="match status" value="1"/>
</dbReference>
<dbReference type="InterPro" id="IPR029787">
    <property type="entry name" value="Nucleotide_cyclase"/>
</dbReference>
<dbReference type="RefSeq" id="WP_340367590.1">
    <property type="nucleotide sequence ID" value="NZ_JBBKZV010000036.1"/>
</dbReference>
<dbReference type="InterPro" id="IPR027417">
    <property type="entry name" value="P-loop_NTPase"/>
</dbReference>
<feature type="domain" description="Guanylate cyclase" evidence="5">
    <location>
        <begin position="84"/>
        <end position="210"/>
    </location>
</feature>
<dbReference type="Pfam" id="PF13191">
    <property type="entry name" value="AAA_16"/>
    <property type="match status" value="1"/>
</dbReference>
<evidence type="ECO:0000313" key="7">
    <source>
        <dbReference type="Proteomes" id="UP001363010"/>
    </source>
</evidence>
<feature type="domain" description="SAM" evidence="4">
    <location>
        <begin position="1"/>
        <end position="61"/>
    </location>
</feature>
<evidence type="ECO:0000259" key="5">
    <source>
        <dbReference type="PROSITE" id="PS50125"/>
    </source>
</evidence>
<dbReference type="Pfam" id="PF00536">
    <property type="entry name" value="SAM_1"/>
    <property type="match status" value="1"/>
</dbReference>